<sequence length="404" mass="43051">MLNKEIKLVSSSKLIGGILLIVGTSIGGGMLALPVSIAAVGFANSIFFLIVCWLIMTIGALLILEVNLRLPAGSNMVSMAKSTLGLPGQIIAWITYLFLLYTLLSAYISGGSDVFTGLLNRMNVDLPNWATALSFTLLFSLVVYAGISAVDYVNRGLMFGKLGIYLLLVIIISPHININSLKGGSAQAITGSLMILITSFGFASIVPSLRDYFKDDIKTLRKIIILGSLIPLVCYIVWDAVIMGVVERDGDNGLLALMTSEHATSGLTDALSSVVHSAWITGFFGFFTSICMITAFLGVSIGLFDFLADGLTLKKTGLQGKWVLALTFIPPLAIVLIDPGIYLHALSYAGVCCVILLLLLPSLMTWQARKLDGENALQIVPGGNVTLILITMIAVCLLLIAIAA</sequence>
<evidence type="ECO:0000256" key="2">
    <source>
        <dbReference type="ARBA" id="ARBA00022448"/>
    </source>
</evidence>
<dbReference type="GO" id="GO:0005886">
    <property type="term" value="C:plasma membrane"/>
    <property type="evidence" value="ECO:0007669"/>
    <property type="project" value="UniProtKB-SubCell"/>
</dbReference>
<organism evidence="10 11">
    <name type="scientific">Legionella beliardensis</name>
    <dbReference type="NCBI Taxonomy" id="91822"/>
    <lineage>
        <taxon>Bacteria</taxon>
        <taxon>Pseudomonadati</taxon>
        <taxon>Pseudomonadota</taxon>
        <taxon>Gammaproteobacteria</taxon>
        <taxon>Legionellales</taxon>
        <taxon>Legionellaceae</taxon>
        <taxon>Legionella</taxon>
    </lineage>
</organism>
<evidence type="ECO:0000256" key="9">
    <source>
        <dbReference type="SAM" id="Phobius"/>
    </source>
</evidence>
<evidence type="ECO:0000256" key="4">
    <source>
        <dbReference type="ARBA" id="ARBA00022519"/>
    </source>
</evidence>
<evidence type="ECO:0000256" key="8">
    <source>
        <dbReference type="ARBA" id="ARBA00023136"/>
    </source>
</evidence>
<keyword evidence="4" id="KW-0997">Cell inner membrane</keyword>
<feature type="transmembrane region" description="Helical" evidence="9">
    <location>
        <begin position="14"/>
        <end position="40"/>
    </location>
</feature>
<evidence type="ECO:0000313" key="10">
    <source>
        <dbReference type="EMBL" id="STX29900.1"/>
    </source>
</evidence>
<dbReference type="EMBL" id="UGNV01000001">
    <property type="protein sequence ID" value="STX29900.1"/>
    <property type="molecule type" value="Genomic_DNA"/>
</dbReference>
<evidence type="ECO:0000256" key="7">
    <source>
        <dbReference type="ARBA" id="ARBA00022989"/>
    </source>
</evidence>
<evidence type="ECO:0000256" key="6">
    <source>
        <dbReference type="ARBA" id="ARBA00022970"/>
    </source>
</evidence>
<keyword evidence="8 9" id="KW-0472">Membrane</keyword>
<dbReference type="Proteomes" id="UP000254968">
    <property type="component" value="Unassembled WGS sequence"/>
</dbReference>
<dbReference type="InterPro" id="IPR018227">
    <property type="entry name" value="Amino_acid_transport_2"/>
</dbReference>
<feature type="transmembrane region" description="Helical" evidence="9">
    <location>
        <begin position="184"/>
        <end position="203"/>
    </location>
</feature>
<evidence type="ECO:0000256" key="3">
    <source>
        <dbReference type="ARBA" id="ARBA00022475"/>
    </source>
</evidence>
<feature type="transmembrane region" description="Helical" evidence="9">
    <location>
        <begin position="320"/>
        <end position="337"/>
    </location>
</feature>
<feature type="transmembrane region" description="Helical" evidence="9">
    <location>
        <begin position="283"/>
        <end position="308"/>
    </location>
</feature>
<comment type="subcellular location">
    <subcellularLocation>
        <location evidence="1">Cell inner membrane</location>
        <topology evidence="1">Multi-pass membrane protein</topology>
    </subcellularLocation>
</comment>
<accession>A0A378I576</accession>
<feature type="transmembrane region" description="Helical" evidence="9">
    <location>
        <begin position="129"/>
        <end position="150"/>
    </location>
</feature>
<keyword evidence="3" id="KW-1003">Cell membrane</keyword>
<keyword evidence="7 9" id="KW-1133">Transmembrane helix</keyword>
<reference evidence="10 11" key="1">
    <citation type="submission" date="2018-06" db="EMBL/GenBank/DDBJ databases">
        <authorList>
            <consortium name="Pathogen Informatics"/>
            <person name="Doyle S."/>
        </authorList>
    </citation>
    <scope>NUCLEOTIDE SEQUENCE [LARGE SCALE GENOMIC DNA]</scope>
    <source>
        <strain evidence="10 11">NCTC13315</strain>
    </source>
</reference>
<dbReference type="PANTHER" id="PTHR46997:SF2">
    <property type="entry name" value="TYROSINE-SPECIFIC TRANSPORT SYSTEM"/>
    <property type="match status" value="1"/>
</dbReference>
<dbReference type="GO" id="GO:0003333">
    <property type="term" value="P:amino acid transmembrane transport"/>
    <property type="evidence" value="ECO:0007669"/>
    <property type="project" value="InterPro"/>
</dbReference>
<feature type="transmembrane region" description="Helical" evidence="9">
    <location>
        <begin position="46"/>
        <end position="70"/>
    </location>
</feature>
<dbReference type="Pfam" id="PF03222">
    <property type="entry name" value="Trp_Tyr_perm"/>
    <property type="match status" value="1"/>
</dbReference>
<dbReference type="AlphaFoldDB" id="A0A378I576"/>
<dbReference type="Gene3D" id="1.20.1740.10">
    <property type="entry name" value="Amino acid/polyamine transporter I"/>
    <property type="match status" value="1"/>
</dbReference>
<keyword evidence="11" id="KW-1185">Reference proteome</keyword>
<evidence type="ECO:0000256" key="1">
    <source>
        <dbReference type="ARBA" id="ARBA00004429"/>
    </source>
</evidence>
<name>A0A378I576_9GAMM</name>
<keyword evidence="2" id="KW-0813">Transport</keyword>
<dbReference type="InterPro" id="IPR013059">
    <property type="entry name" value="Trp_tyr_transpt"/>
</dbReference>
<feature type="transmembrane region" description="Helical" evidence="9">
    <location>
        <begin position="162"/>
        <end position="178"/>
    </location>
</feature>
<feature type="transmembrane region" description="Helical" evidence="9">
    <location>
        <begin position="223"/>
        <end position="246"/>
    </location>
</feature>
<feature type="transmembrane region" description="Helical" evidence="9">
    <location>
        <begin position="385"/>
        <end position="403"/>
    </location>
</feature>
<keyword evidence="6" id="KW-0029">Amino-acid transport</keyword>
<dbReference type="RefSeq" id="WP_115303555.1">
    <property type="nucleotide sequence ID" value="NZ_CAAAHO010000005.1"/>
</dbReference>
<proteinExistence type="predicted"/>
<evidence type="ECO:0000256" key="5">
    <source>
        <dbReference type="ARBA" id="ARBA00022692"/>
    </source>
</evidence>
<keyword evidence="5 9" id="KW-0812">Transmembrane</keyword>
<gene>
    <name evidence="10" type="primary">tyrP_2</name>
    <name evidence="10" type="ORF">NCTC13315_02460</name>
</gene>
<dbReference type="GO" id="GO:0015173">
    <property type="term" value="F:aromatic amino acid transmembrane transporter activity"/>
    <property type="evidence" value="ECO:0007669"/>
    <property type="project" value="InterPro"/>
</dbReference>
<dbReference type="PANTHER" id="PTHR46997">
    <property type="entry name" value="LOW AFFINITY TRYPTOPHAN PERMEASE-RELATED"/>
    <property type="match status" value="1"/>
</dbReference>
<protein>
    <submittedName>
        <fullName evidence="10">Tyrosine-specific transport protein</fullName>
    </submittedName>
</protein>
<feature type="transmembrane region" description="Helical" evidence="9">
    <location>
        <begin position="90"/>
        <end position="109"/>
    </location>
</feature>
<feature type="transmembrane region" description="Helical" evidence="9">
    <location>
        <begin position="343"/>
        <end position="364"/>
    </location>
</feature>
<evidence type="ECO:0000313" key="11">
    <source>
        <dbReference type="Proteomes" id="UP000254968"/>
    </source>
</evidence>
<dbReference type="OrthoDB" id="18749at2"/>
<dbReference type="PRINTS" id="PR00166">
    <property type="entry name" value="AROAAPRMEASE"/>
</dbReference>